<reference evidence="2 3" key="1">
    <citation type="journal article" date="2010" name="Proc. Natl. Acad. Sci. U.S.A.">
        <title>Insights into evolution of multicellular fungi from the assembled chromosomes of the mushroom Coprinopsis cinerea (Coprinus cinereus).</title>
        <authorList>
            <person name="Stajich J.E."/>
            <person name="Wilke S.K."/>
            <person name="Ahren D."/>
            <person name="Au C.H."/>
            <person name="Birren B.W."/>
            <person name="Borodovsky M."/>
            <person name="Burns C."/>
            <person name="Canback B."/>
            <person name="Casselton L.A."/>
            <person name="Cheng C.K."/>
            <person name="Deng J."/>
            <person name="Dietrich F.S."/>
            <person name="Fargo D.C."/>
            <person name="Farman M.L."/>
            <person name="Gathman A.C."/>
            <person name="Goldberg J."/>
            <person name="Guigo R."/>
            <person name="Hoegger P.J."/>
            <person name="Hooker J.B."/>
            <person name="Huggins A."/>
            <person name="James T.Y."/>
            <person name="Kamada T."/>
            <person name="Kilaru S."/>
            <person name="Kodira C."/>
            <person name="Kues U."/>
            <person name="Kupfer D."/>
            <person name="Kwan H.S."/>
            <person name="Lomsadze A."/>
            <person name="Li W."/>
            <person name="Lilly W.W."/>
            <person name="Ma L.J."/>
            <person name="Mackey A.J."/>
            <person name="Manning G."/>
            <person name="Martin F."/>
            <person name="Muraguchi H."/>
            <person name="Natvig D.O."/>
            <person name="Palmerini H."/>
            <person name="Ramesh M.A."/>
            <person name="Rehmeyer C.J."/>
            <person name="Roe B.A."/>
            <person name="Shenoy N."/>
            <person name="Stanke M."/>
            <person name="Ter-Hovhannisyan V."/>
            <person name="Tunlid A."/>
            <person name="Velagapudi R."/>
            <person name="Vision T.J."/>
            <person name="Zeng Q."/>
            <person name="Zolan M.E."/>
            <person name="Pukkila P.J."/>
        </authorList>
    </citation>
    <scope>NUCLEOTIDE SEQUENCE [LARGE SCALE GENOMIC DNA]</scope>
    <source>
        <strain evidence="3">Okayama-7 / 130 / ATCC MYA-4618 / FGSC 9003</strain>
    </source>
</reference>
<accession>A8NMW3</accession>
<dbReference type="InParanoid" id="A8NMW3"/>
<evidence type="ECO:0000256" key="1">
    <source>
        <dbReference type="SAM" id="MobiDB-lite"/>
    </source>
</evidence>
<dbReference type="RefSeq" id="XP_001835000.1">
    <property type="nucleotide sequence ID" value="XM_001834948.1"/>
</dbReference>
<sequence length="143" mass="16309">MTHNIVPAELGTTQNKSQKRSIDPCDDSNNDRQLSLARFREWSLPRVDSPSGQSPIVTRESDTDEDERGDSDTEVLTVDNCTIIRGFLQKQIRVATWEVYEAQRRIQTLTTFKSYLVEQLEVLEQAIEERNAHVTEGPKFGGK</sequence>
<keyword evidence="3" id="KW-1185">Reference proteome</keyword>
<proteinExistence type="predicted"/>
<comment type="caution">
    <text evidence="2">The sequence shown here is derived from an EMBL/GenBank/DDBJ whole genome shotgun (WGS) entry which is preliminary data.</text>
</comment>
<dbReference type="VEuPathDB" id="FungiDB:CC1G_12525"/>
<dbReference type="EMBL" id="AACS02000012">
    <property type="protein sequence ID" value="EAU86820.1"/>
    <property type="molecule type" value="Genomic_DNA"/>
</dbReference>
<evidence type="ECO:0000313" key="3">
    <source>
        <dbReference type="Proteomes" id="UP000001861"/>
    </source>
</evidence>
<evidence type="ECO:0000313" key="2">
    <source>
        <dbReference type="EMBL" id="EAU86820.1"/>
    </source>
</evidence>
<protein>
    <submittedName>
        <fullName evidence="2">Uncharacterized protein</fullName>
    </submittedName>
</protein>
<dbReference type="KEGG" id="cci:CC1G_12525"/>
<dbReference type="Proteomes" id="UP000001861">
    <property type="component" value="Unassembled WGS sequence"/>
</dbReference>
<feature type="compositionally biased region" description="Acidic residues" evidence="1">
    <location>
        <begin position="62"/>
        <end position="73"/>
    </location>
</feature>
<dbReference type="AlphaFoldDB" id="A8NMW3"/>
<feature type="region of interest" description="Disordered" evidence="1">
    <location>
        <begin position="1"/>
        <end position="30"/>
    </location>
</feature>
<dbReference type="GeneID" id="6011518"/>
<organism evidence="2 3">
    <name type="scientific">Coprinopsis cinerea (strain Okayama-7 / 130 / ATCC MYA-4618 / FGSC 9003)</name>
    <name type="common">Inky cap fungus</name>
    <name type="synonym">Hormographiella aspergillata</name>
    <dbReference type="NCBI Taxonomy" id="240176"/>
    <lineage>
        <taxon>Eukaryota</taxon>
        <taxon>Fungi</taxon>
        <taxon>Dikarya</taxon>
        <taxon>Basidiomycota</taxon>
        <taxon>Agaricomycotina</taxon>
        <taxon>Agaricomycetes</taxon>
        <taxon>Agaricomycetidae</taxon>
        <taxon>Agaricales</taxon>
        <taxon>Agaricineae</taxon>
        <taxon>Psathyrellaceae</taxon>
        <taxon>Coprinopsis</taxon>
    </lineage>
</organism>
<feature type="region of interest" description="Disordered" evidence="1">
    <location>
        <begin position="44"/>
        <end position="74"/>
    </location>
</feature>
<gene>
    <name evidence="2" type="ORF">CC1G_12525</name>
</gene>
<name>A8NMW3_COPC7</name>